<keyword evidence="5 7" id="KW-1133">Transmembrane helix</keyword>
<dbReference type="Pfam" id="PF00528">
    <property type="entry name" value="BPD_transp_1"/>
    <property type="match status" value="1"/>
</dbReference>
<dbReference type="InterPro" id="IPR045621">
    <property type="entry name" value="BPD_transp_1_N"/>
</dbReference>
<dbReference type="Proteomes" id="UP000250462">
    <property type="component" value="Unassembled WGS sequence"/>
</dbReference>
<dbReference type="Gene3D" id="1.10.3720.10">
    <property type="entry name" value="MetI-like"/>
    <property type="match status" value="1"/>
</dbReference>
<dbReference type="GO" id="GO:0071916">
    <property type="term" value="F:dipeptide transmembrane transporter activity"/>
    <property type="evidence" value="ECO:0007669"/>
    <property type="project" value="TreeGrafter"/>
</dbReference>
<dbReference type="RefSeq" id="WP_112256118.1">
    <property type="nucleotide sequence ID" value="NZ_QMIG01000001.1"/>
</dbReference>
<keyword evidence="6 7" id="KW-0472">Membrane</keyword>
<dbReference type="PANTHER" id="PTHR43163:SF6">
    <property type="entry name" value="DIPEPTIDE TRANSPORT SYSTEM PERMEASE PROTEIN DPPB-RELATED"/>
    <property type="match status" value="1"/>
</dbReference>
<keyword evidence="2 7" id="KW-0813">Transport</keyword>
<dbReference type="Pfam" id="PF19300">
    <property type="entry name" value="BPD_transp_1_N"/>
    <property type="match status" value="1"/>
</dbReference>
<evidence type="ECO:0000259" key="8">
    <source>
        <dbReference type="PROSITE" id="PS50928"/>
    </source>
</evidence>
<dbReference type="InterPro" id="IPR035906">
    <property type="entry name" value="MetI-like_sf"/>
</dbReference>
<evidence type="ECO:0000256" key="2">
    <source>
        <dbReference type="ARBA" id="ARBA00022448"/>
    </source>
</evidence>
<evidence type="ECO:0000256" key="7">
    <source>
        <dbReference type="RuleBase" id="RU363032"/>
    </source>
</evidence>
<comment type="caution">
    <text evidence="9">The sequence shown here is derived from an EMBL/GenBank/DDBJ whole genome shotgun (WGS) entry which is preliminary data.</text>
</comment>
<evidence type="ECO:0000313" key="10">
    <source>
        <dbReference type="Proteomes" id="UP000250462"/>
    </source>
</evidence>
<feature type="transmembrane region" description="Helical" evidence="7">
    <location>
        <begin position="214"/>
        <end position="233"/>
    </location>
</feature>
<evidence type="ECO:0000256" key="6">
    <source>
        <dbReference type="ARBA" id="ARBA00023136"/>
    </source>
</evidence>
<reference evidence="9 10" key="1">
    <citation type="submission" date="2018-06" db="EMBL/GenBank/DDBJ databases">
        <title>Phytoactinopolyspora halophila sp. nov., a novel halophilic actinomycete isolated from a saline soil in China.</title>
        <authorList>
            <person name="Tang S.-K."/>
        </authorList>
    </citation>
    <scope>NUCLEOTIDE SEQUENCE [LARGE SCALE GENOMIC DNA]</scope>
    <source>
        <strain evidence="9 10">YIM 96934</strain>
    </source>
</reference>
<dbReference type="PANTHER" id="PTHR43163">
    <property type="entry name" value="DIPEPTIDE TRANSPORT SYSTEM PERMEASE PROTEIN DPPB-RELATED"/>
    <property type="match status" value="1"/>
</dbReference>
<proteinExistence type="inferred from homology"/>
<evidence type="ECO:0000256" key="3">
    <source>
        <dbReference type="ARBA" id="ARBA00022475"/>
    </source>
</evidence>
<feature type="transmembrane region" description="Helical" evidence="7">
    <location>
        <begin position="319"/>
        <end position="340"/>
    </location>
</feature>
<feature type="transmembrane region" description="Helical" evidence="7">
    <location>
        <begin position="46"/>
        <end position="67"/>
    </location>
</feature>
<evidence type="ECO:0000256" key="5">
    <source>
        <dbReference type="ARBA" id="ARBA00022989"/>
    </source>
</evidence>
<evidence type="ECO:0000313" key="9">
    <source>
        <dbReference type="EMBL" id="RAW18567.1"/>
    </source>
</evidence>
<feature type="transmembrane region" description="Helical" evidence="7">
    <location>
        <begin position="182"/>
        <end position="202"/>
    </location>
</feature>
<gene>
    <name evidence="9" type="ORF">DPM12_00270</name>
</gene>
<feature type="transmembrane region" description="Helical" evidence="7">
    <location>
        <begin position="264"/>
        <end position="290"/>
    </location>
</feature>
<accession>A0A329R1X9</accession>
<feature type="domain" description="ABC transmembrane type-1" evidence="8">
    <location>
        <begin position="132"/>
        <end position="337"/>
    </location>
</feature>
<dbReference type="EMBL" id="QMIG01000001">
    <property type="protein sequence ID" value="RAW18567.1"/>
    <property type="molecule type" value="Genomic_DNA"/>
</dbReference>
<dbReference type="PROSITE" id="PS50928">
    <property type="entry name" value="ABC_TM1"/>
    <property type="match status" value="1"/>
</dbReference>
<dbReference type="AlphaFoldDB" id="A0A329R1X9"/>
<dbReference type="InterPro" id="IPR000515">
    <property type="entry name" value="MetI-like"/>
</dbReference>
<comment type="subcellular location">
    <subcellularLocation>
        <location evidence="1 7">Cell membrane</location>
        <topology evidence="1 7">Multi-pass membrane protein</topology>
    </subcellularLocation>
</comment>
<sequence>MAGASLYGQADVPDAPDVPGAPAGGGLPYGLDRLSNPWTRFLTRRLARLLVSVFVVVTATFLMIHLIPGDPVRAALGLTAPADLVESRRESLGLNEPLITQYVSYLGGLFTGDLGTSMISGTPVSEIIADRLPQTALLGSLAFLTAVAIAVPLGLAMALLTRDGRRRGVELGFTSTAAVMSAIPEFLLGVALVAVFAVSLGWFPVAGMSGASSFVLPVLALALGPAMALARILRVEALRVLGEDYVRTARAKRLPRRLVYRRHVFPNALTSMLTIGGLVLGAMLIGTVLVENVFAWPGLGMTIVESILQKDYPLVQGVVLVYGTSVLFLNLAVDVVLGIADPRSTIRES</sequence>
<dbReference type="OrthoDB" id="9778910at2"/>
<comment type="similarity">
    <text evidence="7">Belongs to the binding-protein-dependent transport system permease family.</text>
</comment>
<keyword evidence="3" id="KW-1003">Cell membrane</keyword>
<dbReference type="GO" id="GO:0005886">
    <property type="term" value="C:plasma membrane"/>
    <property type="evidence" value="ECO:0007669"/>
    <property type="project" value="UniProtKB-SubCell"/>
</dbReference>
<feature type="transmembrane region" description="Helical" evidence="7">
    <location>
        <begin position="141"/>
        <end position="161"/>
    </location>
</feature>
<dbReference type="CDD" id="cd06261">
    <property type="entry name" value="TM_PBP2"/>
    <property type="match status" value="1"/>
</dbReference>
<keyword evidence="4 7" id="KW-0812">Transmembrane</keyword>
<keyword evidence="10" id="KW-1185">Reference proteome</keyword>
<protein>
    <submittedName>
        <fullName evidence="9">ABC transporter permease</fullName>
    </submittedName>
</protein>
<organism evidence="9 10">
    <name type="scientific">Phytoactinopolyspora halophila</name>
    <dbReference type="NCBI Taxonomy" id="1981511"/>
    <lineage>
        <taxon>Bacteria</taxon>
        <taxon>Bacillati</taxon>
        <taxon>Actinomycetota</taxon>
        <taxon>Actinomycetes</taxon>
        <taxon>Jiangellales</taxon>
        <taxon>Jiangellaceae</taxon>
        <taxon>Phytoactinopolyspora</taxon>
    </lineage>
</organism>
<name>A0A329R1X9_9ACTN</name>
<evidence type="ECO:0000256" key="4">
    <source>
        <dbReference type="ARBA" id="ARBA00022692"/>
    </source>
</evidence>
<dbReference type="SUPFAM" id="SSF161098">
    <property type="entry name" value="MetI-like"/>
    <property type="match status" value="1"/>
</dbReference>
<evidence type="ECO:0000256" key="1">
    <source>
        <dbReference type="ARBA" id="ARBA00004651"/>
    </source>
</evidence>